<feature type="domain" description="BPL/LPL catalytic" evidence="3">
    <location>
        <begin position="105"/>
        <end position="279"/>
    </location>
</feature>
<protein>
    <recommendedName>
        <fullName evidence="2">Bifunctional ligase/repressor BirA</fullName>
    </recommendedName>
    <alternativeName>
        <fullName evidence="2">Biotin--[acetyl-CoA-carboxylase] ligase</fullName>
        <ecNumber evidence="2">6.3.4.15</ecNumber>
    </alternativeName>
    <alternativeName>
        <fullName evidence="2">Biotin--protein ligase</fullName>
    </alternativeName>
    <alternativeName>
        <fullName evidence="2">Biotin-[acetyl-CoA carboxylase] synthetase</fullName>
    </alternativeName>
</protein>
<keyword evidence="2" id="KW-0092">Biotin</keyword>
<organism evidence="4 5">
    <name type="scientific">Macrococcoides caseolyticum</name>
    <dbReference type="NCBI Taxonomy" id="69966"/>
    <lineage>
        <taxon>Bacteria</taxon>
        <taxon>Bacillati</taxon>
        <taxon>Bacillota</taxon>
        <taxon>Bacilli</taxon>
        <taxon>Bacillales</taxon>
        <taxon>Staphylococcaceae</taxon>
        <taxon>Macrococcoides</taxon>
    </lineage>
</organism>
<comment type="similarity">
    <text evidence="2">Belongs to the biotin--protein ligase family.</text>
</comment>
<dbReference type="GO" id="GO:0003677">
    <property type="term" value="F:DNA binding"/>
    <property type="evidence" value="ECO:0007669"/>
    <property type="project" value="UniProtKB-UniRule"/>
</dbReference>
<dbReference type="SUPFAM" id="SSF46785">
    <property type="entry name" value="Winged helix' DNA-binding domain"/>
    <property type="match status" value="1"/>
</dbReference>
<dbReference type="AlphaFoldDB" id="A0A855GNP5"/>
<comment type="function">
    <text evidence="2">Acts both as a biotin--[acetyl-CoA-carboxylase] ligase and a repressor.</text>
</comment>
<comment type="caution">
    <text evidence="2">Lacks conserved residue(s) required for the propagation of feature annotation.</text>
</comment>
<keyword evidence="2" id="KW-0547">Nucleotide-binding</keyword>
<dbReference type="GO" id="GO:0005524">
    <property type="term" value="F:ATP binding"/>
    <property type="evidence" value="ECO:0007669"/>
    <property type="project" value="UniProtKB-UniRule"/>
</dbReference>
<feature type="binding site" evidence="2">
    <location>
        <position position="206"/>
    </location>
    <ligand>
        <name>biotin</name>
        <dbReference type="ChEBI" id="CHEBI:57586"/>
    </ligand>
</feature>
<accession>A0A855GNP5</accession>
<dbReference type="InterPro" id="IPR036388">
    <property type="entry name" value="WH-like_DNA-bd_sf"/>
</dbReference>
<reference evidence="4 5" key="1">
    <citation type="submission" date="2017-12" db="EMBL/GenBank/DDBJ databases">
        <title>Genomics of Macrococcus caseolyticus.</title>
        <authorList>
            <person name="MacFadyen A.C."/>
            <person name="Paterson G.K."/>
        </authorList>
    </citation>
    <scope>NUCLEOTIDE SEQUENCE [LARGE SCALE GENOMIC DNA]</scope>
    <source>
        <strain evidence="4 5">5788_EF188</strain>
    </source>
</reference>
<keyword evidence="1 2" id="KW-0436">Ligase</keyword>
<keyword evidence="2" id="KW-0805">Transcription regulation</keyword>
<dbReference type="InterPro" id="IPR013196">
    <property type="entry name" value="HTH_11"/>
</dbReference>
<dbReference type="PANTHER" id="PTHR12835:SF5">
    <property type="entry name" value="BIOTIN--PROTEIN LIGASE"/>
    <property type="match status" value="1"/>
</dbReference>
<keyword evidence="2" id="KW-0067">ATP-binding</keyword>
<proteinExistence type="inferred from homology"/>
<dbReference type="Gene3D" id="2.30.30.100">
    <property type="match status" value="1"/>
</dbReference>
<keyword evidence="2" id="KW-0678">Repressor</keyword>
<comment type="catalytic activity">
    <reaction evidence="2">
        <text>biotin + L-lysyl-[protein] + ATP = N(6)-biotinyl-L-lysyl-[protein] + AMP + diphosphate + H(+)</text>
        <dbReference type="Rhea" id="RHEA:11756"/>
        <dbReference type="Rhea" id="RHEA-COMP:9752"/>
        <dbReference type="Rhea" id="RHEA-COMP:10505"/>
        <dbReference type="ChEBI" id="CHEBI:15378"/>
        <dbReference type="ChEBI" id="CHEBI:29969"/>
        <dbReference type="ChEBI" id="CHEBI:30616"/>
        <dbReference type="ChEBI" id="CHEBI:33019"/>
        <dbReference type="ChEBI" id="CHEBI:57586"/>
        <dbReference type="ChEBI" id="CHEBI:83144"/>
        <dbReference type="ChEBI" id="CHEBI:456215"/>
        <dbReference type="EC" id="6.3.4.15"/>
    </reaction>
</comment>
<feature type="DNA-binding region" description="H-T-H motif" evidence="2">
    <location>
        <begin position="42"/>
        <end position="61"/>
    </location>
</feature>
<dbReference type="GO" id="GO:0016740">
    <property type="term" value="F:transferase activity"/>
    <property type="evidence" value="ECO:0007669"/>
    <property type="project" value="UniProtKB-ARBA"/>
</dbReference>
<dbReference type="InterPro" id="IPR030855">
    <property type="entry name" value="Bifunct_BirA"/>
</dbReference>
<evidence type="ECO:0000256" key="2">
    <source>
        <dbReference type="HAMAP-Rule" id="MF_00978"/>
    </source>
</evidence>
<dbReference type="GO" id="GO:0005737">
    <property type="term" value="C:cytoplasm"/>
    <property type="evidence" value="ECO:0007669"/>
    <property type="project" value="TreeGrafter"/>
</dbReference>
<evidence type="ECO:0000259" key="3">
    <source>
        <dbReference type="PROSITE" id="PS51733"/>
    </source>
</evidence>
<dbReference type="CDD" id="cd16442">
    <property type="entry name" value="BPL"/>
    <property type="match status" value="1"/>
</dbReference>
<evidence type="ECO:0000313" key="4">
    <source>
        <dbReference type="EMBL" id="PKE26730.1"/>
    </source>
</evidence>
<dbReference type="InterPro" id="IPR004408">
    <property type="entry name" value="Biotin_CoA_COase_ligase"/>
</dbReference>
<name>A0A855GNP5_9STAP</name>
<dbReference type="SUPFAM" id="SSF55681">
    <property type="entry name" value="Class II aaRS and biotin synthetases"/>
    <property type="match status" value="1"/>
</dbReference>
<keyword evidence="2" id="KW-0238">DNA-binding</keyword>
<dbReference type="Pfam" id="PF03099">
    <property type="entry name" value="BPL_LplA_LipB"/>
    <property type="match status" value="1"/>
</dbReference>
<dbReference type="GO" id="GO:0009249">
    <property type="term" value="P:protein lipoylation"/>
    <property type="evidence" value="ECO:0007669"/>
    <property type="project" value="UniProtKB-ARBA"/>
</dbReference>
<evidence type="ECO:0000256" key="1">
    <source>
        <dbReference type="ARBA" id="ARBA00022598"/>
    </source>
</evidence>
<dbReference type="PANTHER" id="PTHR12835">
    <property type="entry name" value="BIOTIN PROTEIN LIGASE"/>
    <property type="match status" value="1"/>
</dbReference>
<dbReference type="Proteomes" id="UP000233482">
    <property type="component" value="Unassembled WGS sequence"/>
</dbReference>
<dbReference type="GO" id="GO:0004077">
    <property type="term" value="F:biotin--[biotin carboxyl-carrier protein] ligase activity"/>
    <property type="evidence" value="ECO:0007669"/>
    <property type="project" value="UniProtKB-UniRule"/>
</dbReference>
<gene>
    <name evidence="2" type="primary">birA</name>
    <name evidence="4" type="ORF">CW686_03395</name>
</gene>
<dbReference type="InterPro" id="IPR036390">
    <property type="entry name" value="WH_DNA-bd_sf"/>
</dbReference>
<dbReference type="PROSITE" id="PS51733">
    <property type="entry name" value="BPL_LPL_CATALYTIC"/>
    <property type="match status" value="1"/>
</dbReference>
<keyword evidence="2" id="KW-0804">Transcription</keyword>
<dbReference type="GO" id="GO:0006355">
    <property type="term" value="P:regulation of DNA-templated transcription"/>
    <property type="evidence" value="ECO:0007669"/>
    <property type="project" value="UniProtKB-UniRule"/>
</dbReference>
<dbReference type="HAMAP" id="MF_00978">
    <property type="entry name" value="Bifunct_BirA"/>
    <property type="match status" value="1"/>
</dbReference>
<dbReference type="Gene3D" id="1.10.10.10">
    <property type="entry name" value="Winged helix-like DNA-binding domain superfamily/Winged helix DNA-binding domain"/>
    <property type="match status" value="1"/>
</dbReference>
<dbReference type="InterPro" id="IPR004143">
    <property type="entry name" value="BPL_LPL_catalytic"/>
</dbReference>
<evidence type="ECO:0000313" key="5">
    <source>
        <dbReference type="Proteomes" id="UP000233482"/>
    </source>
</evidence>
<dbReference type="NCBIfam" id="TIGR00121">
    <property type="entry name" value="birA_ligase"/>
    <property type="match status" value="1"/>
</dbReference>
<dbReference type="EC" id="6.3.4.15" evidence="2"/>
<feature type="binding site" evidence="2">
    <location>
        <begin position="140"/>
        <end position="142"/>
    </location>
    <ligand>
        <name>biotin</name>
        <dbReference type="ChEBI" id="CHEBI:57586"/>
    </ligand>
</feature>
<comment type="caution">
    <text evidence="4">The sequence shown here is derived from an EMBL/GenBank/DDBJ whole genome shotgun (WGS) entry which is preliminary data.</text>
</comment>
<sequence>MRFYTMRFRIQKILCWNGLIVMSKYENDIVKILLESNTSVSGQKIAEHLNISRTAVWKAIDRLKDRGYKIESISNKGYLLVALPKQWDSHLLSSILERSSLFNKGYIFEELKSTQDEAEKIALSESQPFIVISEKQTDGRGRFKRHWSSQPNTGLWMSIVLQPDISLQKLTTFNLFIALALAKTVGSYHTDVKIKWPNDIYLNEKKLSGFLTEIKGSQDNITQIICGIGVNLNTQRTDFPNELESTATSLHIETGNNIDRYEFLERLILNVEKYYYLFLTGTFSEIKDEYESYTLIFDRILKYTEGSRVIIGQAESLNDDGTLNVKSAEGDMHRFISADIEL</sequence>
<dbReference type="EMBL" id="PIXC01000005">
    <property type="protein sequence ID" value="PKE26730.1"/>
    <property type="molecule type" value="Genomic_DNA"/>
</dbReference>
<feature type="binding site" evidence="2">
    <location>
        <position position="136"/>
    </location>
    <ligand>
        <name>biotin</name>
        <dbReference type="ChEBI" id="CHEBI:57586"/>
    </ligand>
</feature>
<dbReference type="InterPro" id="IPR045864">
    <property type="entry name" value="aa-tRNA-synth_II/BPL/LPL"/>
</dbReference>
<dbReference type="Gene3D" id="3.30.930.10">
    <property type="entry name" value="Bira Bifunctional Protein, Domain 2"/>
    <property type="match status" value="1"/>
</dbReference>
<dbReference type="Pfam" id="PF08279">
    <property type="entry name" value="HTH_11"/>
    <property type="match status" value="1"/>
</dbReference>